<evidence type="ECO:0000313" key="7">
    <source>
        <dbReference type="Proteomes" id="UP000701341"/>
    </source>
</evidence>
<evidence type="ECO:0000313" key="6">
    <source>
        <dbReference type="EMBL" id="KAF7530024.1"/>
    </source>
</evidence>
<dbReference type="InterPro" id="IPR036291">
    <property type="entry name" value="NAD(P)-bd_dom_sf"/>
</dbReference>
<evidence type="ECO:0000256" key="3">
    <source>
        <dbReference type="ARBA" id="ARBA00022723"/>
    </source>
</evidence>
<gene>
    <name evidence="6" type="ORF">PCG10_004999</name>
</gene>
<evidence type="ECO:0000256" key="5">
    <source>
        <dbReference type="ARBA" id="ARBA00023027"/>
    </source>
</evidence>
<dbReference type="EMBL" id="JAAOZQ010000003">
    <property type="protein sequence ID" value="KAF7530024.1"/>
    <property type="molecule type" value="Genomic_DNA"/>
</dbReference>
<dbReference type="Gene3D" id="3.40.50.720">
    <property type="entry name" value="NAD(P)-binding Rossmann-like Domain"/>
    <property type="match status" value="1"/>
</dbReference>
<protein>
    <submittedName>
        <fullName evidence="6">Uncharacterized protein</fullName>
    </submittedName>
</protein>
<evidence type="ECO:0000256" key="4">
    <source>
        <dbReference type="ARBA" id="ARBA00022833"/>
    </source>
</evidence>
<evidence type="ECO:0000256" key="2">
    <source>
        <dbReference type="ARBA" id="ARBA00008072"/>
    </source>
</evidence>
<dbReference type="PANTHER" id="PTHR42813">
    <property type="entry name" value="ZINC-TYPE ALCOHOL DEHYDROGENASE-LIKE"/>
    <property type="match status" value="1"/>
</dbReference>
<proteinExistence type="inferred from homology"/>
<comment type="cofactor">
    <cofactor evidence="1">
        <name>Zn(2+)</name>
        <dbReference type="ChEBI" id="CHEBI:29105"/>
    </cofactor>
</comment>
<keyword evidence="5" id="KW-0520">NAD</keyword>
<dbReference type="GO" id="GO:0046872">
    <property type="term" value="F:metal ion binding"/>
    <property type="evidence" value="ECO:0007669"/>
    <property type="project" value="UniProtKB-KW"/>
</dbReference>
<keyword evidence="7" id="KW-1185">Reference proteome</keyword>
<organism evidence="6 7">
    <name type="scientific">Penicillium crustosum</name>
    <name type="common">Blue mold fungus</name>
    <dbReference type="NCBI Taxonomy" id="36656"/>
    <lineage>
        <taxon>Eukaryota</taxon>
        <taxon>Fungi</taxon>
        <taxon>Dikarya</taxon>
        <taxon>Ascomycota</taxon>
        <taxon>Pezizomycotina</taxon>
        <taxon>Eurotiomycetes</taxon>
        <taxon>Eurotiomycetidae</taxon>
        <taxon>Eurotiales</taxon>
        <taxon>Aspergillaceae</taxon>
        <taxon>Penicillium</taxon>
    </lineage>
</organism>
<accession>A0A9P5GZ53</accession>
<reference evidence="6" key="1">
    <citation type="submission" date="2020-02" db="EMBL/GenBank/DDBJ databases">
        <authorList>
            <person name="Lichtner F.J."/>
        </authorList>
    </citation>
    <scope>NUCLEOTIDE SEQUENCE</scope>
    <source>
        <strain evidence="6">G10</strain>
    </source>
</reference>
<comment type="caution">
    <text evidence="6">The sequence shown here is derived from an EMBL/GenBank/DDBJ whole genome shotgun (WGS) entry which is preliminary data.</text>
</comment>
<sequence length="145" mass="16004">MAIHSRLTSAISPKQKSSDEQMPWFVLLQQLFAAPTYITTTAPLAAPRFLILWGMRPWVSWSGFEAGDKVAMFGAGPVGLLAAYSEILRGGVVNSKLFVEPLLELVKIGVANPGFVFSNTIDIDEAPKAYQRFSDHLETKVMIEF</sequence>
<keyword evidence="3" id="KW-0479">Metal-binding</keyword>
<dbReference type="AlphaFoldDB" id="A0A9P5GZ53"/>
<keyword evidence="4" id="KW-0862">Zinc</keyword>
<name>A0A9P5GZ53_PENCR</name>
<dbReference type="PANTHER" id="PTHR42813:SF3">
    <property type="entry name" value="GLUTATHIONE-INDEPENDENT FORMALDEHYDE DEHYDROGENASE"/>
    <property type="match status" value="1"/>
</dbReference>
<comment type="similarity">
    <text evidence="2">Belongs to the zinc-containing alcohol dehydrogenase family.</text>
</comment>
<dbReference type="Proteomes" id="UP000701341">
    <property type="component" value="Unassembled WGS sequence"/>
</dbReference>
<evidence type="ECO:0000256" key="1">
    <source>
        <dbReference type="ARBA" id="ARBA00001947"/>
    </source>
</evidence>
<dbReference type="SUPFAM" id="SSF51735">
    <property type="entry name" value="NAD(P)-binding Rossmann-fold domains"/>
    <property type="match status" value="1"/>
</dbReference>